<sequence>MPQNTAAALTYLLGFVTGILFLLIEKENKFVRFHAMQSTILFGGYFVLNWVLWFIPVVDVIWGLLSIPLGLLLLILWFYLMYQAYRGVEYKLPVVGDFAARQLGKI</sequence>
<name>A0A831YYZ2_UNCKA</name>
<dbReference type="PANTHER" id="PTHR36460:SF1">
    <property type="entry name" value="UPF0132 DOMAIN PROTEIN (AFU_ORTHOLOGUE AFUA_3G10255)"/>
    <property type="match status" value="1"/>
</dbReference>
<organism evidence="6">
    <name type="scientific">candidate division WWE3 bacterium</name>
    <dbReference type="NCBI Taxonomy" id="2053526"/>
    <lineage>
        <taxon>Bacteria</taxon>
        <taxon>Katanobacteria</taxon>
    </lineage>
</organism>
<evidence type="ECO:0000256" key="4">
    <source>
        <dbReference type="ARBA" id="ARBA00023136"/>
    </source>
</evidence>
<dbReference type="InterPro" id="IPR019109">
    <property type="entry name" value="MamF_MmsF"/>
</dbReference>
<protein>
    <recommendedName>
        <fullName evidence="7">DUF4870 domain-containing protein</fullName>
    </recommendedName>
</protein>
<dbReference type="EMBL" id="DSPJ01000071">
    <property type="protein sequence ID" value="HEX62057.1"/>
    <property type="molecule type" value="Genomic_DNA"/>
</dbReference>
<gene>
    <name evidence="6" type="ORF">ENR01_02825</name>
</gene>
<proteinExistence type="predicted"/>
<feature type="transmembrane region" description="Helical" evidence="5">
    <location>
        <begin position="36"/>
        <end position="55"/>
    </location>
</feature>
<comment type="caution">
    <text evidence="6">The sequence shown here is derived from an EMBL/GenBank/DDBJ whole genome shotgun (WGS) entry which is preliminary data.</text>
</comment>
<evidence type="ECO:0008006" key="7">
    <source>
        <dbReference type="Google" id="ProtNLM"/>
    </source>
</evidence>
<evidence type="ECO:0000256" key="1">
    <source>
        <dbReference type="ARBA" id="ARBA00004141"/>
    </source>
</evidence>
<feature type="transmembrane region" description="Helical" evidence="5">
    <location>
        <begin position="6"/>
        <end position="24"/>
    </location>
</feature>
<feature type="transmembrane region" description="Helical" evidence="5">
    <location>
        <begin position="61"/>
        <end position="82"/>
    </location>
</feature>
<dbReference type="Pfam" id="PF09685">
    <property type="entry name" value="MamF_MmsF"/>
    <property type="match status" value="1"/>
</dbReference>
<keyword evidence="3 5" id="KW-1133">Transmembrane helix</keyword>
<dbReference type="AlphaFoldDB" id="A0A831YYZ2"/>
<evidence type="ECO:0000256" key="5">
    <source>
        <dbReference type="SAM" id="Phobius"/>
    </source>
</evidence>
<dbReference type="PANTHER" id="PTHR36460">
    <property type="entry name" value="UPF0132 DOMAIN PROTEIN (AFU_ORTHOLOGUE AFUA_3G10255)"/>
    <property type="match status" value="1"/>
</dbReference>
<accession>A0A831YYZ2</accession>
<evidence type="ECO:0000256" key="2">
    <source>
        <dbReference type="ARBA" id="ARBA00022692"/>
    </source>
</evidence>
<dbReference type="GO" id="GO:0016020">
    <property type="term" value="C:membrane"/>
    <property type="evidence" value="ECO:0007669"/>
    <property type="project" value="UniProtKB-SubCell"/>
</dbReference>
<keyword evidence="2 5" id="KW-0812">Transmembrane</keyword>
<evidence type="ECO:0000256" key="3">
    <source>
        <dbReference type="ARBA" id="ARBA00022989"/>
    </source>
</evidence>
<reference evidence="6" key="1">
    <citation type="journal article" date="2020" name="mSystems">
        <title>Genome- and Community-Level Interaction Insights into Carbon Utilization and Element Cycling Functions of Hydrothermarchaeota in Hydrothermal Sediment.</title>
        <authorList>
            <person name="Zhou Z."/>
            <person name="Liu Y."/>
            <person name="Xu W."/>
            <person name="Pan J."/>
            <person name="Luo Z.H."/>
            <person name="Li M."/>
        </authorList>
    </citation>
    <scope>NUCLEOTIDE SEQUENCE [LARGE SCALE GENOMIC DNA]</scope>
    <source>
        <strain evidence="6">SpSt-361</strain>
    </source>
</reference>
<evidence type="ECO:0000313" key="6">
    <source>
        <dbReference type="EMBL" id="HEX62057.1"/>
    </source>
</evidence>
<keyword evidence="4 5" id="KW-0472">Membrane</keyword>
<comment type="subcellular location">
    <subcellularLocation>
        <location evidence="1">Membrane</location>
        <topology evidence="1">Multi-pass membrane protein</topology>
    </subcellularLocation>
</comment>